<dbReference type="EMBL" id="MU250555">
    <property type="protein sequence ID" value="KAG7441920.1"/>
    <property type="molecule type" value="Genomic_DNA"/>
</dbReference>
<dbReference type="Proteomes" id="UP000812287">
    <property type="component" value="Unassembled WGS sequence"/>
</dbReference>
<dbReference type="AlphaFoldDB" id="A0A9P8ANH6"/>
<reference evidence="1" key="1">
    <citation type="submission" date="2020-11" db="EMBL/GenBank/DDBJ databases">
        <title>Adaptations for nitrogen fixation in a non-lichenized fungal sporocarp promotes dispersal by wood-feeding termites.</title>
        <authorList>
            <consortium name="DOE Joint Genome Institute"/>
            <person name="Koch R.A."/>
            <person name="Yoon G."/>
            <person name="Arayal U."/>
            <person name="Lail K."/>
            <person name="Amirebrahimi M."/>
            <person name="Labutti K."/>
            <person name="Lipzen A."/>
            <person name="Riley R."/>
            <person name="Barry K."/>
            <person name="Henrissat B."/>
            <person name="Grigoriev I.V."/>
            <person name="Herr J.R."/>
            <person name="Aime M.C."/>
        </authorList>
    </citation>
    <scope>NUCLEOTIDE SEQUENCE</scope>
    <source>
        <strain evidence="1">MCA 3950</strain>
    </source>
</reference>
<gene>
    <name evidence="1" type="ORF">BT62DRAFT_922950</name>
</gene>
<dbReference type="RefSeq" id="XP_043035420.1">
    <property type="nucleotide sequence ID" value="XM_043184451.1"/>
</dbReference>
<proteinExistence type="predicted"/>
<name>A0A9P8ANH6_9AGAR</name>
<evidence type="ECO:0000313" key="1">
    <source>
        <dbReference type="EMBL" id="KAG7441920.1"/>
    </source>
</evidence>
<comment type="caution">
    <text evidence="1">The sequence shown here is derived from an EMBL/GenBank/DDBJ whole genome shotgun (WGS) entry which is preliminary data.</text>
</comment>
<keyword evidence="2" id="KW-1185">Reference proteome</keyword>
<dbReference type="GeneID" id="66106748"/>
<sequence>MNGPGYPLSHQSGASQLFPANSPAFTSTSLTSAPAYGAVTNWDSNACSIYASRNILDLTVAFGLERAIETDQPPMPLSPRKVQVAIILPYPSDDRRPRGITVPTEIPKILHISERDVPGVAKRSRSELSENVREPTLSVQPERWEAEVTFPQGRTGQGGNWMRHRDCTFATAHVFDLTHRRQARTSPTFCPNTKHDSDTEDEDFLLLAGYAGIHGGKSLLTMRQ</sequence>
<protein>
    <submittedName>
        <fullName evidence="1">Uncharacterized protein</fullName>
    </submittedName>
</protein>
<organism evidence="1 2">
    <name type="scientific">Guyanagaster necrorhizus</name>
    <dbReference type="NCBI Taxonomy" id="856835"/>
    <lineage>
        <taxon>Eukaryota</taxon>
        <taxon>Fungi</taxon>
        <taxon>Dikarya</taxon>
        <taxon>Basidiomycota</taxon>
        <taxon>Agaricomycotina</taxon>
        <taxon>Agaricomycetes</taxon>
        <taxon>Agaricomycetidae</taxon>
        <taxon>Agaricales</taxon>
        <taxon>Marasmiineae</taxon>
        <taxon>Physalacriaceae</taxon>
        <taxon>Guyanagaster</taxon>
    </lineage>
</organism>
<accession>A0A9P8ANH6</accession>
<evidence type="ECO:0000313" key="2">
    <source>
        <dbReference type="Proteomes" id="UP000812287"/>
    </source>
</evidence>